<reference evidence="1 2" key="1">
    <citation type="submission" date="2021-06" db="EMBL/GenBank/DDBJ databases">
        <authorList>
            <person name="Kallberg Y."/>
            <person name="Tangrot J."/>
            <person name="Rosling A."/>
        </authorList>
    </citation>
    <scope>NUCLEOTIDE SEQUENCE [LARGE SCALE GENOMIC DNA]</scope>
    <source>
        <strain evidence="1 2">120-4 pot B 10/14</strain>
    </source>
</reference>
<name>A0ABN7XDP4_GIGMA</name>
<accession>A0ABN7XDP4</accession>
<evidence type="ECO:0000313" key="2">
    <source>
        <dbReference type="Proteomes" id="UP000789901"/>
    </source>
</evidence>
<sequence>MPIAKIFITPKKDDTRMRLFYCSNSNNIYDEKYLMPMTKIFSNSSRKAINNNQKKMIVIVNIFISKETTLPQIPQEPEQQNLQYNYPN</sequence>
<feature type="non-terminal residue" evidence="1">
    <location>
        <position position="88"/>
    </location>
</feature>
<proteinExistence type="predicted"/>
<dbReference type="Proteomes" id="UP000789901">
    <property type="component" value="Unassembled WGS sequence"/>
</dbReference>
<gene>
    <name evidence="1" type="ORF">GMARGA_LOCUS41556</name>
</gene>
<organism evidence="1 2">
    <name type="scientific">Gigaspora margarita</name>
    <dbReference type="NCBI Taxonomy" id="4874"/>
    <lineage>
        <taxon>Eukaryota</taxon>
        <taxon>Fungi</taxon>
        <taxon>Fungi incertae sedis</taxon>
        <taxon>Mucoromycota</taxon>
        <taxon>Glomeromycotina</taxon>
        <taxon>Glomeromycetes</taxon>
        <taxon>Diversisporales</taxon>
        <taxon>Gigasporaceae</taxon>
        <taxon>Gigaspora</taxon>
    </lineage>
</organism>
<evidence type="ECO:0000313" key="1">
    <source>
        <dbReference type="EMBL" id="CAG8852735.1"/>
    </source>
</evidence>
<dbReference type="EMBL" id="CAJVQB010115611">
    <property type="protein sequence ID" value="CAG8852735.1"/>
    <property type="molecule type" value="Genomic_DNA"/>
</dbReference>
<keyword evidence="2" id="KW-1185">Reference proteome</keyword>
<comment type="caution">
    <text evidence="1">The sequence shown here is derived from an EMBL/GenBank/DDBJ whole genome shotgun (WGS) entry which is preliminary data.</text>
</comment>
<protein>
    <submittedName>
        <fullName evidence="1">24860_t:CDS:1</fullName>
    </submittedName>
</protein>